<organism evidence="3 4">
    <name type="scientific">Rhodoglobus aureus</name>
    <dbReference type="NCBI Taxonomy" id="191497"/>
    <lineage>
        <taxon>Bacteria</taxon>
        <taxon>Bacillati</taxon>
        <taxon>Actinomycetota</taxon>
        <taxon>Actinomycetes</taxon>
        <taxon>Micrococcales</taxon>
        <taxon>Microbacteriaceae</taxon>
        <taxon>Rhodoglobus</taxon>
    </lineage>
</organism>
<proteinExistence type="predicted"/>
<evidence type="ECO:0000256" key="1">
    <source>
        <dbReference type="ARBA" id="ARBA00022481"/>
    </source>
</evidence>
<keyword evidence="2" id="KW-1133">Transmembrane helix</keyword>
<keyword evidence="1" id="KW-0488">Methylation</keyword>
<reference evidence="3 4" key="1">
    <citation type="journal article" date="2019" name="Int. J. Syst. Evol. Microbiol.">
        <title>The Global Catalogue of Microorganisms (GCM) 10K type strain sequencing project: providing services to taxonomists for standard genome sequencing and annotation.</title>
        <authorList>
            <consortium name="The Broad Institute Genomics Platform"/>
            <consortium name="The Broad Institute Genome Sequencing Center for Infectious Disease"/>
            <person name="Wu L."/>
            <person name="Ma J."/>
        </authorList>
    </citation>
    <scope>NUCLEOTIDE SEQUENCE [LARGE SCALE GENOMIC DNA]</scope>
    <source>
        <strain evidence="3 4">JCM 12762</strain>
    </source>
</reference>
<evidence type="ECO:0008006" key="5">
    <source>
        <dbReference type="Google" id="ProtNLM"/>
    </source>
</evidence>
<evidence type="ECO:0000313" key="4">
    <source>
        <dbReference type="Proteomes" id="UP001500943"/>
    </source>
</evidence>
<gene>
    <name evidence="3" type="ORF">GCM10009655_02950</name>
</gene>
<dbReference type="InterPro" id="IPR045584">
    <property type="entry name" value="Pilin-like"/>
</dbReference>
<dbReference type="InterPro" id="IPR012902">
    <property type="entry name" value="N_methyl_site"/>
</dbReference>
<comment type="caution">
    <text evidence="3">The sequence shown here is derived from an EMBL/GenBank/DDBJ whole genome shotgun (WGS) entry which is preliminary data.</text>
</comment>
<keyword evidence="2" id="KW-0472">Membrane</keyword>
<dbReference type="Pfam" id="PF07963">
    <property type="entry name" value="N_methyl"/>
    <property type="match status" value="1"/>
</dbReference>
<accession>A0ABN1VDY3</accession>
<dbReference type="InterPro" id="IPR000983">
    <property type="entry name" value="Bac_GSPG_pilin"/>
</dbReference>
<dbReference type="PROSITE" id="PS00409">
    <property type="entry name" value="PROKAR_NTER_METHYL"/>
    <property type="match status" value="1"/>
</dbReference>
<evidence type="ECO:0000256" key="2">
    <source>
        <dbReference type="SAM" id="Phobius"/>
    </source>
</evidence>
<sequence>MNRMLTRMKKELNDHRAGIKREEGFTLIELLVVVIIIGILAAIAIPIYIGVQNSATDSSVKSDLANSKIAVVAWYTDNPGAGAPALTAAALADYGFTSGGAVSAAGITFGTAPTASGTPFCINATSTTGEAFSVSDTGGVTDGACA</sequence>
<dbReference type="SUPFAM" id="SSF54523">
    <property type="entry name" value="Pili subunits"/>
    <property type="match status" value="1"/>
</dbReference>
<dbReference type="Proteomes" id="UP001500943">
    <property type="component" value="Unassembled WGS sequence"/>
</dbReference>
<dbReference type="PRINTS" id="PR00813">
    <property type="entry name" value="BCTERIALGSPG"/>
</dbReference>
<dbReference type="NCBIfam" id="TIGR02532">
    <property type="entry name" value="IV_pilin_GFxxxE"/>
    <property type="match status" value="1"/>
</dbReference>
<keyword evidence="4" id="KW-1185">Reference proteome</keyword>
<dbReference type="EMBL" id="BAAAKW010000008">
    <property type="protein sequence ID" value="GAA1207273.1"/>
    <property type="molecule type" value="Genomic_DNA"/>
</dbReference>
<dbReference type="Gene3D" id="3.30.700.10">
    <property type="entry name" value="Glycoprotein, Type 4 Pilin"/>
    <property type="match status" value="1"/>
</dbReference>
<name>A0ABN1VDY3_9MICO</name>
<feature type="transmembrane region" description="Helical" evidence="2">
    <location>
        <begin position="25"/>
        <end position="49"/>
    </location>
</feature>
<keyword evidence="2" id="KW-0812">Transmembrane</keyword>
<protein>
    <recommendedName>
        <fullName evidence="5">Prepilin-type N-terminal cleavage/methylation domain-containing protein</fullName>
    </recommendedName>
</protein>
<evidence type="ECO:0000313" key="3">
    <source>
        <dbReference type="EMBL" id="GAA1207273.1"/>
    </source>
</evidence>